<proteinExistence type="predicted"/>
<protein>
    <submittedName>
        <fullName evidence="1">Uncharacterized protein</fullName>
    </submittedName>
</protein>
<evidence type="ECO:0000313" key="2">
    <source>
        <dbReference type="Proteomes" id="UP000299102"/>
    </source>
</evidence>
<accession>A0A4C1VEN4</accession>
<dbReference type="AlphaFoldDB" id="A0A4C1VEN4"/>
<dbReference type="EMBL" id="BGZK01000328">
    <property type="protein sequence ID" value="GBP37069.1"/>
    <property type="molecule type" value="Genomic_DNA"/>
</dbReference>
<organism evidence="1 2">
    <name type="scientific">Eumeta variegata</name>
    <name type="common">Bagworm moth</name>
    <name type="synonym">Eumeta japonica</name>
    <dbReference type="NCBI Taxonomy" id="151549"/>
    <lineage>
        <taxon>Eukaryota</taxon>
        <taxon>Metazoa</taxon>
        <taxon>Ecdysozoa</taxon>
        <taxon>Arthropoda</taxon>
        <taxon>Hexapoda</taxon>
        <taxon>Insecta</taxon>
        <taxon>Pterygota</taxon>
        <taxon>Neoptera</taxon>
        <taxon>Endopterygota</taxon>
        <taxon>Lepidoptera</taxon>
        <taxon>Glossata</taxon>
        <taxon>Ditrysia</taxon>
        <taxon>Tineoidea</taxon>
        <taxon>Psychidae</taxon>
        <taxon>Oiketicinae</taxon>
        <taxon>Eumeta</taxon>
    </lineage>
</organism>
<name>A0A4C1VEN4_EUMVA</name>
<gene>
    <name evidence="1" type="ORF">EVAR_19198_1</name>
</gene>
<sequence length="97" mass="11182">MVRHSKVLTFVRENYPNILWLNASYQNGADGISGEQNDDENQQQEQSRIILQSITRSTRNRACTDTLHLYVKTMGRVGRTLHGRSQFKLLVVEYDAV</sequence>
<dbReference type="Proteomes" id="UP000299102">
    <property type="component" value="Unassembled WGS sequence"/>
</dbReference>
<keyword evidence="2" id="KW-1185">Reference proteome</keyword>
<reference evidence="1 2" key="1">
    <citation type="journal article" date="2019" name="Commun. Biol.">
        <title>The bagworm genome reveals a unique fibroin gene that provides high tensile strength.</title>
        <authorList>
            <person name="Kono N."/>
            <person name="Nakamura H."/>
            <person name="Ohtoshi R."/>
            <person name="Tomita M."/>
            <person name="Numata K."/>
            <person name="Arakawa K."/>
        </authorList>
    </citation>
    <scope>NUCLEOTIDE SEQUENCE [LARGE SCALE GENOMIC DNA]</scope>
</reference>
<comment type="caution">
    <text evidence="1">The sequence shown here is derived from an EMBL/GenBank/DDBJ whole genome shotgun (WGS) entry which is preliminary data.</text>
</comment>
<evidence type="ECO:0000313" key="1">
    <source>
        <dbReference type="EMBL" id="GBP37069.1"/>
    </source>
</evidence>